<reference evidence="4 5" key="1">
    <citation type="submission" date="2020-07" db="EMBL/GenBank/DDBJ databases">
        <title>Pusillimonas sp. nov., isolated from poultry manure in Taiwan.</title>
        <authorList>
            <person name="Lin S.-Y."/>
            <person name="Tang Y.-S."/>
            <person name="Young C.-C."/>
        </authorList>
    </citation>
    <scope>NUCLEOTIDE SEQUENCE [LARGE SCALE GENOMIC DNA]</scope>
    <source>
        <strain evidence="4 5">CC-YST705</strain>
    </source>
</reference>
<dbReference type="PROSITE" id="PS51819">
    <property type="entry name" value="VOC"/>
    <property type="match status" value="1"/>
</dbReference>
<feature type="signal peptide" evidence="2">
    <location>
        <begin position="1"/>
        <end position="22"/>
    </location>
</feature>
<evidence type="ECO:0000256" key="2">
    <source>
        <dbReference type="SAM" id="SignalP"/>
    </source>
</evidence>
<feature type="chain" id="PRO_5047173948" evidence="2">
    <location>
        <begin position="23"/>
        <end position="197"/>
    </location>
</feature>
<evidence type="ECO:0000313" key="4">
    <source>
        <dbReference type="EMBL" id="MCB5363921.1"/>
    </source>
</evidence>
<dbReference type="EMBL" id="JACDXW010000004">
    <property type="protein sequence ID" value="MCB5363921.1"/>
    <property type="molecule type" value="Genomic_DNA"/>
</dbReference>
<organism evidence="4 5">
    <name type="scientific">Mesopusillimonas faecipullorum</name>
    <dbReference type="NCBI Taxonomy" id="2755040"/>
    <lineage>
        <taxon>Bacteria</taxon>
        <taxon>Pseudomonadati</taxon>
        <taxon>Pseudomonadota</taxon>
        <taxon>Betaproteobacteria</taxon>
        <taxon>Burkholderiales</taxon>
        <taxon>Alcaligenaceae</taxon>
        <taxon>Mesopusillimonas</taxon>
    </lineage>
</organism>
<comment type="caution">
    <text evidence="4">The sequence shown here is derived from an EMBL/GenBank/DDBJ whole genome shotgun (WGS) entry which is preliminary data.</text>
</comment>
<dbReference type="Proteomes" id="UP000776983">
    <property type="component" value="Unassembled WGS sequence"/>
</dbReference>
<proteinExistence type="predicted"/>
<accession>A0ABS8CD10</accession>
<dbReference type="SUPFAM" id="SSF54593">
    <property type="entry name" value="Glyoxalase/Bleomycin resistance protein/Dihydroxybiphenyl dioxygenase"/>
    <property type="match status" value="1"/>
</dbReference>
<dbReference type="PANTHER" id="PTHR43048">
    <property type="entry name" value="METHYLMALONYL-COA EPIMERASE"/>
    <property type="match status" value="1"/>
</dbReference>
<evidence type="ECO:0000259" key="3">
    <source>
        <dbReference type="PROSITE" id="PS51819"/>
    </source>
</evidence>
<keyword evidence="2" id="KW-0732">Signal</keyword>
<evidence type="ECO:0000256" key="1">
    <source>
        <dbReference type="ARBA" id="ARBA00022723"/>
    </source>
</evidence>
<evidence type="ECO:0000313" key="5">
    <source>
        <dbReference type="Proteomes" id="UP000776983"/>
    </source>
</evidence>
<keyword evidence="1" id="KW-0479">Metal-binding</keyword>
<dbReference type="Gene3D" id="3.10.180.10">
    <property type="entry name" value="2,3-Dihydroxybiphenyl 1,2-Dioxygenase, domain 1"/>
    <property type="match status" value="1"/>
</dbReference>
<dbReference type="Pfam" id="PF13669">
    <property type="entry name" value="Glyoxalase_4"/>
    <property type="match status" value="1"/>
</dbReference>
<dbReference type="InterPro" id="IPR037523">
    <property type="entry name" value="VOC_core"/>
</dbReference>
<protein>
    <submittedName>
        <fullName evidence="4">VOC family protein</fullName>
    </submittedName>
</protein>
<dbReference type="RefSeq" id="WP_226954288.1">
    <property type="nucleotide sequence ID" value="NZ_JACDXW010000004.1"/>
</dbReference>
<keyword evidence="5" id="KW-1185">Reference proteome</keyword>
<feature type="domain" description="VOC" evidence="3">
    <location>
        <begin position="33"/>
        <end position="179"/>
    </location>
</feature>
<name>A0ABS8CD10_9BURK</name>
<gene>
    <name evidence="4" type="ORF">H0484_09200</name>
</gene>
<dbReference type="InterPro" id="IPR051785">
    <property type="entry name" value="MMCE/EMCE_epimerase"/>
</dbReference>
<sequence>MKKLTLAAACAALLASSSSLWAQEKEATLGVRGMDHVGFTVPDIDQGVSFFRDVIGCEEAMRFGPFRDDEGTFMQDLVNVHPRAVLEHIAMMRCGDGSNIELFQYSAPDQKTDMPRNSDYGGFHIGFYVKDIKAAVDKAKALGLQTFMGPFELKEGPAAGQSITYVLTPWGMQLELISYPQGMAYEKDAKTKLWAPD</sequence>
<dbReference type="InterPro" id="IPR029068">
    <property type="entry name" value="Glyas_Bleomycin-R_OHBP_Dase"/>
</dbReference>
<dbReference type="PANTHER" id="PTHR43048:SF6">
    <property type="entry name" value="BLR8189 PROTEIN"/>
    <property type="match status" value="1"/>
</dbReference>